<feature type="compositionally biased region" description="Basic and acidic residues" evidence="1">
    <location>
        <begin position="40"/>
        <end position="49"/>
    </location>
</feature>
<organism evidence="3 4">
    <name type="scientific">Rhipicephalus microplus</name>
    <name type="common">Cattle tick</name>
    <name type="synonym">Boophilus microplus</name>
    <dbReference type="NCBI Taxonomy" id="6941"/>
    <lineage>
        <taxon>Eukaryota</taxon>
        <taxon>Metazoa</taxon>
        <taxon>Ecdysozoa</taxon>
        <taxon>Arthropoda</taxon>
        <taxon>Chelicerata</taxon>
        <taxon>Arachnida</taxon>
        <taxon>Acari</taxon>
        <taxon>Parasitiformes</taxon>
        <taxon>Ixodida</taxon>
        <taxon>Ixodoidea</taxon>
        <taxon>Ixodidae</taxon>
        <taxon>Rhipicephalinae</taxon>
        <taxon>Rhipicephalus</taxon>
        <taxon>Boophilus</taxon>
    </lineage>
</organism>
<feature type="compositionally biased region" description="Polar residues" evidence="1">
    <location>
        <begin position="16"/>
        <end position="36"/>
    </location>
</feature>
<dbReference type="InterPro" id="IPR050863">
    <property type="entry name" value="CenT-Element_Derived"/>
</dbReference>
<dbReference type="GO" id="GO:0003677">
    <property type="term" value="F:DNA binding"/>
    <property type="evidence" value="ECO:0007669"/>
    <property type="project" value="TreeGrafter"/>
</dbReference>
<name>A0A9J6DQY8_RHIMP</name>
<dbReference type="PANTHER" id="PTHR19303">
    <property type="entry name" value="TRANSPOSON"/>
    <property type="match status" value="1"/>
</dbReference>
<keyword evidence="4" id="KW-1185">Reference proteome</keyword>
<comment type="caution">
    <text evidence="3">The sequence shown here is derived from an EMBL/GenBank/DDBJ whole genome shotgun (WGS) entry which is preliminary data.</text>
</comment>
<reference evidence="3" key="2">
    <citation type="submission" date="2021-09" db="EMBL/GenBank/DDBJ databases">
        <authorList>
            <person name="Jia N."/>
            <person name="Wang J."/>
            <person name="Shi W."/>
            <person name="Du L."/>
            <person name="Sun Y."/>
            <person name="Zhan W."/>
            <person name="Jiang J."/>
            <person name="Wang Q."/>
            <person name="Zhang B."/>
            <person name="Ji P."/>
            <person name="Sakyi L.B."/>
            <person name="Cui X."/>
            <person name="Yuan T."/>
            <person name="Jiang B."/>
            <person name="Yang W."/>
            <person name="Lam T.T.-Y."/>
            <person name="Chang Q."/>
            <person name="Ding S."/>
            <person name="Wang X."/>
            <person name="Zhu J."/>
            <person name="Ruan X."/>
            <person name="Zhao L."/>
            <person name="Wei J."/>
            <person name="Que T."/>
            <person name="Du C."/>
            <person name="Cheng J."/>
            <person name="Dai P."/>
            <person name="Han X."/>
            <person name="Huang E."/>
            <person name="Gao Y."/>
            <person name="Liu J."/>
            <person name="Shao H."/>
            <person name="Ye R."/>
            <person name="Li L."/>
            <person name="Wei W."/>
            <person name="Wang X."/>
            <person name="Wang C."/>
            <person name="Huo Q."/>
            <person name="Li W."/>
            <person name="Guo W."/>
            <person name="Chen H."/>
            <person name="Chen S."/>
            <person name="Zhou L."/>
            <person name="Zhou L."/>
            <person name="Ni X."/>
            <person name="Tian J."/>
            <person name="Zhou Y."/>
            <person name="Sheng Y."/>
            <person name="Liu T."/>
            <person name="Pan Y."/>
            <person name="Xia L."/>
            <person name="Li J."/>
            <person name="Zhao F."/>
            <person name="Cao W."/>
        </authorList>
    </citation>
    <scope>NUCLEOTIDE SEQUENCE</scope>
    <source>
        <strain evidence="3">Rmic-2018</strain>
        <tissue evidence="3">Larvae</tissue>
    </source>
</reference>
<dbReference type="PANTHER" id="PTHR19303:SF73">
    <property type="entry name" value="PROTEIN PDC2"/>
    <property type="match status" value="1"/>
</dbReference>
<gene>
    <name evidence="3" type="ORF">HPB51_025142</name>
</gene>
<accession>A0A9J6DQY8</accession>
<dbReference type="EMBL" id="JABSTU010000008">
    <property type="protein sequence ID" value="KAH8024515.1"/>
    <property type="molecule type" value="Genomic_DNA"/>
</dbReference>
<reference evidence="3" key="1">
    <citation type="journal article" date="2020" name="Cell">
        <title>Large-Scale Comparative Analyses of Tick Genomes Elucidate Their Genetic Diversity and Vector Capacities.</title>
        <authorList>
            <consortium name="Tick Genome and Microbiome Consortium (TIGMIC)"/>
            <person name="Jia N."/>
            <person name="Wang J."/>
            <person name="Shi W."/>
            <person name="Du L."/>
            <person name="Sun Y."/>
            <person name="Zhan W."/>
            <person name="Jiang J.F."/>
            <person name="Wang Q."/>
            <person name="Zhang B."/>
            <person name="Ji P."/>
            <person name="Bell-Sakyi L."/>
            <person name="Cui X.M."/>
            <person name="Yuan T.T."/>
            <person name="Jiang B.G."/>
            <person name="Yang W.F."/>
            <person name="Lam T.T."/>
            <person name="Chang Q.C."/>
            <person name="Ding S.J."/>
            <person name="Wang X.J."/>
            <person name="Zhu J.G."/>
            <person name="Ruan X.D."/>
            <person name="Zhao L."/>
            <person name="Wei J.T."/>
            <person name="Ye R.Z."/>
            <person name="Que T.C."/>
            <person name="Du C.H."/>
            <person name="Zhou Y.H."/>
            <person name="Cheng J.X."/>
            <person name="Dai P.F."/>
            <person name="Guo W.B."/>
            <person name="Han X.H."/>
            <person name="Huang E.J."/>
            <person name="Li L.F."/>
            <person name="Wei W."/>
            <person name="Gao Y.C."/>
            <person name="Liu J.Z."/>
            <person name="Shao H.Z."/>
            <person name="Wang X."/>
            <person name="Wang C.C."/>
            <person name="Yang T.C."/>
            <person name="Huo Q.B."/>
            <person name="Li W."/>
            <person name="Chen H.Y."/>
            <person name="Chen S.E."/>
            <person name="Zhou L.G."/>
            <person name="Ni X.B."/>
            <person name="Tian J.H."/>
            <person name="Sheng Y."/>
            <person name="Liu T."/>
            <person name="Pan Y.S."/>
            <person name="Xia L.Y."/>
            <person name="Li J."/>
            <person name="Zhao F."/>
            <person name="Cao W.C."/>
        </authorList>
    </citation>
    <scope>NUCLEOTIDE SEQUENCE</scope>
    <source>
        <strain evidence="3">Rmic-2018</strain>
    </source>
</reference>
<sequence length="248" mass="27050">MDRAEPTNWANAKLYSGTNQDRSAPSDQHKINTASGKKQPGKDGDEKPTEAAAPPPAGNHRILYSSRFSVPTTNDKRPDELAAVNSVKLQKAVGRLSGHVHRQCPIRLQLDSTEVAAAQLMACPFQAGYGIVGKDVCSEAAVADKGGAVKWQNTDLQKALAAYDAADIFNFDELALFYCLLLNRTLAFKNEKCAGEKQAKNRISVTFGMNMTGSEKLPLMVICKYGNQRCFKGVRILSGIVYKRNKKA</sequence>
<dbReference type="Proteomes" id="UP000821866">
    <property type="component" value="Chromosome 6"/>
</dbReference>
<feature type="region of interest" description="Disordered" evidence="1">
    <location>
        <begin position="1"/>
        <end position="62"/>
    </location>
</feature>
<evidence type="ECO:0000313" key="3">
    <source>
        <dbReference type="EMBL" id="KAH8024515.1"/>
    </source>
</evidence>
<dbReference type="AlphaFoldDB" id="A0A9J6DQY8"/>
<evidence type="ECO:0000313" key="4">
    <source>
        <dbReference type="Proteomes" id="UP000821866"/>
    </source>
</evidence>
<feature type="domain" description="DDE-1" evidence="2">
    <location>
        <begin position="200"/>
        <end position="248"/>
    </location>
</feature>
<dbReference type="Pfam" id="PF03184">
    <property type="entry name" value="DDE_1"/>
    <property type="match status" value="1"/>
</dbReference>
<protein>
    <recommendedName>
        <fullName evidence="2">DDE-1 domain-containing protein</fullName>
    </recommendedName>
</protein>
<proteinExistence type="predicted"/>
<evidence type="ECO:0000256" key="1">
    <source>
        <dbReference type="SAM" id="MobiDB-lite"/>
    </source>
</evidence>
<dbReference type="GO" id="GO:0005634">
    <property type="term" value="C:nucleus"/>
    <property type="evidence" value="ECO:0007669"/>
    <property type="project" value="TreeGrafter"/>
</dbReference>
<evidence type="ECO:0000259" key="2">
    <source>
        <dbReference type="Pfam" id="PF03184"/>
    </source>
</evidence>
<dbReference type="InterPro" id="IPR004875">
    <property type="entry name" value="DDE_SF_endonuclease_dom"/>
</dbReference>